<dbReference type="Proteomes" id="UP000001798">
    <property type="component" value="Chromosome 5"/>
</dbReference>
<reference evidence="1 2" key="1">
    <citation type="journal article" date="2011" name="PLoS Genet.">
        <title>Genomic analysis of the necrotrophic fungal pathogens Sclerotinia sclerotiorum and Botrytis cinerea.</title>
        <authorList>
            <person name="Amselem J."/>
            <person name="Cuomo C.A."/>
            <person name="van Kan J.A."/>
            <person name="Viaud M."/>
            <person name="Benito E.P."/>
            <person name="Couloux A."/>
            <person name="Coutinho P.M."/>
            <person name="de Vries R.P."/>
            <person name="Dyer P.S."/>
            <person name="Fillinger S."/>
            <person name="Fournier E."/>
            <person name="Gout L."/>
            <person name="Hahn M."/>
            <person name="Kohn L."/>
            <person name="Lapalu N."/>
            <person name="Plummer K.M."/>
            <person name="Pradier J.M."/>
            <person name="Quevillon E."/>
            <person name="Sharon A."/>
            <person name="Simon A."/>
            <person name="ten Have A."/>
            <person name="Tudzynski B."/>
            <person name="Tudzynski P."/>
            <person name="Wincker P."/>
            <person name="Andrew M."/>
            <person name="Anthouard V."/>
            <person name="Beever R.E."/>
            <person name="Beffa R."/>
            <person name="Benoit I."/>
            <person name="Bouzid O."/>
            <person name="Brault B."/>
            <person name="Chen Z."/>
            <person name="Choquer M."/>
            <person name="Collemare J."/>
            <person name="Cotton P."/>
            <person name="Danchin E.G."/>
            <person name="Da Silva C."/>
            <person name="Gautier A."/>
            <person name="Giraud C."/>
            <person name="Giraud T."/>
            <person name="Gonzalez C."/>
            <person name="Grossetete S."/>
            <person name="Guldener U."/>
            <person name="Henrissat B."/>
            <person name="Howlett B.J."/>
            <person name="Kodira C."/>
            <person name="Kretschmer M."/>
            <person name="Lappartient A."/>
            <person name="Leroch M."/>
            <person name="Levis C."/>
            <person name="Mauceli E."/>
            <person name="Neuveglise C."/>
            <person name="Oeser B."/>
            <person name="Pearson M."/>
            <person name="Poulain J."/>
            <person name="Poussereau N."/>
            <person name="Quesneville H."/>
            <person name="Rascle C."/>
            <person name="Schumacher J."/>
            <person name="Segurens B."/>
            <person name="Sexton A."/>
            <person name="Silva E."/>
            <person name="Sirven C."/>
            <person name="Soanes D.M."/>
            <person name="Talbot N.J."/>
            <person name="Templeton M."/>
            <person name="Yandava C."/>
            <person name="Yarden O."/>
            <person name="Zeng Q."/>
            <person name="Rollins J.A."/>
            <person name="Lebrun M.H."/>
            <person name="Dickman M."/>
        </authorList>
    </citation>
    <scope>NUCLEOTIDE SEQUENCE [LARGE SCALE GENOMIC DNA]</scope>
    <source>
        <strain evidence="1 2">B05.10</strain>
    </source>
</reference>
<evidence type="ECO:0000313" key="2">
    <source>
        <dbReference type="Proteomes" id="UP000001798"/>
    </source>
</evidence>
<protein>
    <submittedName>
        <fullName evidence="1">Uncharacterized protein</fullName>
    </submittedName>
</protein>
<evidence type="ECO:0000313" key="1">
    <source>
        <dbReference type="EMBL" id="ATZ49876.1"/>
    </source>
</evidence>
<keyword evidence="2" id="KW-1185">Reference proteome</keyword>
<dbReference type="EMBL" id="CP009809">
    <property type="protein sequence ID" value="ATZ49876.1"/>
    <property type="molecule type" value="Genomic_DNA"/>
</dbReference>
<sequence>MNNHPPSIQRPAMAWRDKFRTEPKLIVTASVLPPSFSLTKSRELPVIINLTLILIDSTKPITVNINDSFLAPDKANSVNSPYSLTHKDTGKQPFEIYTNIDLATTKITINPDTDMLTIYPGKPFTTQVCIGLDIFFTGETGAGTSADPCLCATPLSCLKVGETYEVGLSSETSGRPEFMWWAPGDCESTVKERVSWWNRLLGNNSFVDEMMFILDPTVKVEWAKRAEIKIEE</sequence>
<accession>A0A384JH19</accession>
<dbReference type="GeneID" id="36394174"/>
<reference evidence="1 2" key="3">
    <citation type="journal article" date="2017" name="Mol. Plant Pathol.">
        <title>A gapless genome sequence of the fungus Botrytis cinerea.</title>
        <authorList>
            <person name="Van Kan J.A."/>
            <person name="Stassen J.H."/>
            <person name="Mosbach A."/>
            <person name="Van Der Lee T.A."/>
            <person name="Faino L."/>
            <person name="Farmer A.D."/>
            <person name="Papasotiriou D.G."/>
            <person name="Zhou S."/>
            <person name="Seidl M.F."/>
            <person name="Cottam E."/>
            <person name="Edel D."/>
            <person name="Hahn M."/>
            <person name="Schwartz D.C."/>
            <person name="Dietrich R.A."/>
            <person name="Widdison S."/>
            <person name="Scalliet G."/>
        </authorList>
    </citation>
    <scope>NUCLEOTIDE SEQUENCE [LARGE SCALE GENOMIC DNA]</scope>
    <source>
        <strain evidence="1 2">B05.10</strain>
    </source>
</reference>
<dbReference type="RefSeq" id="XP_024548707.1">
    <property type="nucleotide sequence ID" value="XM_024692925.1"/>
</dbReference>
<dbReference type="AlphaFoldDB" id="A0A384JH19"/>
<reference evidence="1 2" key="2">
    <citation type="journal article" date="2012" name="Eukaryot. Cell">
        <title>Genome update of Botrytis cinerea strains B05.10 and T4.</title>
        <authorList>
            <person name="Staats M."/>
            <person name="van Kan J.A."/>
        </authorList>
    </citation>
    <scope>NUCLEOTIDE SEQUENCE [LARGE SCALE GENOMIC DNA]</scope>
    <source>
        <strain evidence="1 2">B05.10</strain>
    </source>
</reference>
<organism evidence="1 2">
    <name type="scientific">Botryotinia fuckeliana (strain B05.10)</name>
    <name type="common">Noble rot fungus</name>
    <name type="synonym">Botrytis cinerea</name>
    <dbReference type="NCBI Taxonomy" id="332648"/>
    <lineage>
        <taxon>Eukaryota</taxon>
        <taxon>Fungi</taxon>
        <taxon>Dikarya</taxon>
        <taxon>Ascomycota</taxon>
        <taxon>Pezizomycotina</taxon>
        <taxon>Leotiomycetes</taxon>
        <taxon>Helotiales</taxon>
        <taxon>Sclerotiniaceae</taxon>
        <taxon>Botrytis</taxon>
    </lineage>
</organism>
<name>A0A384JH19_BOTFB</name>
<dbReference type="OrthoDB" id="3474695at2759"/>
<proteinExistence type="predicted"/>
<gene>
    <name evidence="1" type="ORF">BCIN_05g02750</name>
</gene>
<dbReference type="KEGG" id="bfu:BCIN_05g02750"/>
<dbReference type="VEuPathDB" id="FungiDB:Bcin05g02750"/>